<evidence type="ECO:0000256" key="2">
    <source>
        <dbReference type="SAM" id="SignalP"/>
    </source>
</evidence>
<dbReference type="AlphaFoldDB" id="A0A259TWE2"/>
<feature type="chain" id="PRO_5012288658" description="Peptidase C-terminal archaeal/bacterial domain-containing protein" evidence="2">
    <location>
        <begin position="23"/>
        <end position="881"/>
    </location>
</feature>
<evidence type="ECO:0008006" key="5">
    <source>
        <dbReference type="Google" id="ProtNLM"/>
    </source>
</evidence>
<reference evidence="3 4" key="1">
    <citation type="submission" date="2016-11" db="EMBL/GenBank/DDBJ databases">
        <title>Study of marine rhodopsin-containing bacteria.</title>
        <authorList>
            <person name="Yoshizawa S."/>
            <person name="Kumagai Y."/>
            <person name="Kogure K."/>
        </authorList>
    </citation>
    <scope>NUCLEOTIDE SEQUENCE [LARGE SCALE GENOMIC DNA]</scope>
    <source>
        <strain evidence="3 4">SG-29</strain>
    </source>
</reference>
<dbReference type="EMBL" id="MQWB01000001">
    <property type="protein sequence ID" value="OZC02089.1"/>
    <property type="molecule type" value="Genomic_DNA"/>
</dbReference>
<dbReference type="Proteomes" id="UP000216446">
    <property type="component" value="Unassembled WGS sequence"/>
</dbReference>
<proteinExistence type="predicted"/>
<gene>
    <name evidence="3" type="ORF">BSZ36_03275</name>
</gene>
<keyword evidence="4" id="KW-1185">Reference proteome</keyword>
<keyword evidence="2" id="KW-0732">Signal</keyword>
<feature type="signal peptide" evidence="2">
    <location>
        <begin position="1"/>
        <end position="22"/>
    </location>
</feature>
<dbReference type="SUPFAM" id="SSF55486">
    <property type="entry name" value="Metalloproteases ('zincins'), catalytic domain"/>
    <property type="match status" value="1"/>
</dbReference>
<evidence type="ECO:0000313" key="3">
    <source>
        <dbReference type="EMBL" id="OZC02089.1"/>
    </source>
</evidence>
<accession>A0A259TWE2</accession>
<dbReference type="InterPro" id="IPR025644">
    <property type="entry name" value="DUF4344"/>
</dbReference>
<comment type="caution">
    <text evidence="3">The sequence shown here is derived from an EMBL/GenBank/DDBJ whole genome shotgun (WGS) entry which is preliminary data.</text>
</comment>
<sequence length="881" mass="92482">MMSLRAPLVVLVALLTAAPAFAQFGSGPRRIADGETLQGTLTASDPRLDDGSHYDLYVYRGAAGETVTFTMRSADFDAYLIGPDVTNDDGAGGTDAELTLTLDASGEVQLRANSISAGATGRYSLQAASISGGTGQIVGRLIQSGETLRGTLEASDPTLSDGSHVDLYTYRGTPGETVTFTMRSTAFDAYMTVGQVTDGTFAPEANDDDGAGGTDAQLVLSVGPSGQFVVQANSVRGGATGAYTLFAEASGGPGPLASGDAQPISAGTPVRADLSDADPRLRDNSAYDLYVYEGAAGEAIEVFLASVDFDAYLMGGATPEAALSASTTNDDDGGGTNARLRVETGTDGRYYIVANAYAPESRGGYTLSIRSVGGGAAPSGLAMISMGETVQGQLDVSDPTLSSDGTHFDVYGYQGRAGEEIVVTLTSDDFDPYLLLSRYFGDEVEAVSQDDDNGPGLGSRVRVTLAQSGTYLAIANSVGAGATGRYALTIQRPEDVTDMEDAAEGFATLDIGTPARGVLEAGDRQLADESYADLYVLRGAPGETVAVTMRSADFDAYLGVSSLEGGELTSIGQDDDGAGGSDARVEFTLGGAGIYAIQANSYAAGATGAYTLTAERVASGETTRPGTMTTTSNARFTGKWAPLQYTETGDYAEIREAVAAERRLETVAERLNSRYPLPTNVPVSFKECTEPGATRPNANAFYNPNAGEIVFCYELMDDLITQFSAGLAPEQVDEAVTGAYDFIILHEVGHALTHQLDLPITGREEDVADQFATLALLRQGDKGATAALNGVSYLYGSGGNTFGRRSLADEHSLGPQRLFNVQCWILGSDLEKYAWLVLDSETGEEREDDYALTIDRARRCTGEYTQMEKSFTRLLDLAYGN</sequence>
<organism evidence="3 4">
    <name type="scientific">Rubricoccus marinus</name>
    <dbReference type="NCBI Taxonomy" id="716817"/>
    <lineage>
        <taxon>Bacteria</taxon>
        <taxon>Pseudomonadati</taxon>
        <taxon>Rhodothermota</taxon>
        <taxon>Rhodothermia</taxon>
        <taxon>Rhodothermales</taxon>
        <taxon>Rubricoccaceae</taxon>
        <taxon>Rubricoccus</taxon>
    </lineage>
</organism>
<evidence type="ECO:0000313" key="4">
    <source>
        <dbReference type="Proteomes" id="UP000216446"/>
    </source>
</evidence>
<name>A0A259TWE2_9BACT</name>
<evidence type="ECO:0000256" key="1">
    <source>
        <dbReference type="SAM" id="MobiDB-lite"/>
    </source>
</evidence>
<dbReference type="RefSeq" id="WP_094545967.1">
    <property type="nucleotide sequence ID" value="NZ_MQWB01000001.1"/>
</dbReference>
<feature type="region of interest" description="Disordered" evidence="1">
    <location>
        <begin position="254"/>
        <end position="277"/>
    </location>
</feature>
<dbReference type="Pfam" id="PF14247">
    <property type="entry name" value="DUF4344"/>
    <property type="match status" value="1"/>
</dbReference>
<dbReference type="OrthoDB" id="495674at2"/>
<dbReference type="InParanoid" id="A0A259TWE2"/>
<protein>
    <recommendedName>
        <fullName evidence="5">Peptidase C-terminal archaeal/bacterial domain-containing protein</fullName>
    </recommendedName>
</protein>
<dbReference type="Gene3D" id="2.60.120.380">
    <property type="match status" value="5"/>
</dbReference>